<dbReference type="Proteomes" id="UP000789759">
    <property type="component" value="Unassembled WGS sequence"/>
</dbReference>
<feature type="non-terminal residue" evidence="3">
    <location>
        <position position="1"/>
    </location>
</feature>
<evidence type="ECO:0000313" key="4">
    <source>
        <dbReference type="Proteomes" id="UP000789759"/>
    </source>
</evidence>
<dbReference type="EMBL" id="CAJVQA010028518">
    <property type="protein sequence ID" value="CAG8794807.1"/>
    <property type="molecule type" value="Genomic_DNA"/>
</dbReference>
<dbReference type="PROSITE" id="PS50800">
    <property type="entry name" value="SAP"/>
    <property type="match status" value="1"/>
</dbReference>
<organism evidence="3 4">
    <name type="scientific">Cetraspora pellucida</name>
    <dbReference type="NCBI Taxonomy" id="1433469"/>
    <lineage>
        <taxon>Eukaryota</taxon>
        <taxon>Fungi</taxon>
        <taxon>Fungi incertae sedis</taxon>
        <taxon>Mucoromycota</taxon>
        <taxon>Glomeromycotina</taxon>
        <taxon>Glomeromycetes</taxon>
        <taxon>Diversisporales</taxon>
        <taxon>Gigasporaceae</taxon>
        <taxon>Cetraspora</taxon>
    </lineage>
</organism>
<feature type="compositionally biased region" description="Low complexity" evidence="1">
    <location>
        <begin position="219"/>
        <end position="231"/>
    </location>
</feature>
<dbReference type="InterPro" id="IPR003034">
    <property type="entry name" value="SAP_dom"/>
</dbReference>
<protein>
    <submittedName>
        <fullName evidence="3">7067_t:CDS:1</fullName>
    </submittedName>
</protein>
<keyword evidence="4" id="KW-1185">Reference proteome</keyword>
<feature type="region of interest" description="Disordered" evidence="1">
    <location>
        <begin position="209"/>
        <end position="261"/>
    </location>
</feature>
<name>A0A9N9JSA5_9GLOM</name>
<dbReference type="InterPro" id="IPR036361">
    <property type="entry name" value="SAP_dom_sf"/>
</dbReference>
<gene>
    <name evidence="3" type="ORF">CPELLU_LOCUS17263</name>
</gene>
<dbReference type="Pfam" id="PF02037">
    <property type="entry name" value="SAP"/>
    <property type="match status" value="1"/>
</dbReference>
<feature type="non-terminal residue" evidence="3">
    <location>
        <position position="303"/>
    </location>
</feature>
<evidence type="ECO:0000259" key="2">
    <source>
        <dbReference type="PROSITE" id="PS50800"/>
    </source>
</evidence>
<feature type="domain" description="SAP" evidence="2">
    <location>
        <begin position="42"/>
        <end position="76"/>
    </location>
</feature>
<dbReference type="AlphaFoldDB" id="A0A9N9JSA5"/>
<sequence>NLNKEKQVQNVDDKIPDERAASFSSDCEVVQRGAQANFEANFGRMSVDVLRFLCHELGISEAGSKQDLVNRLVSESKRREGSAEANVDKGKVPFAGEGTTAAMFGSAGASFFEPGAGAASNPFEARPDERAFGSNTLGIDQSQQAYWSPNKRPRVAQDQGFSRNEPQDKHKVQVPFFQGVQPVLPTLVQPQPYVQPMWHQSPFQSMSSGPVGFGGQWNGSGSPSWNNPNFSDQQVPLESLSRNSVHSSQSQPNLAKFQSSASFSSGNGKIGKMQCDSCPSSYTTILAFVAWMEMAGRSSEIGG</sequence>
<proteinExistence type="predicted"/>
<evidence type="ECO:0000256" key="1">
    <source>
        <dbReference type="SAM" id="MobiDB-lite"/>
    </source>
</evidence>
<feature type="region of interest" description="Disordered" evidence="1">
    <location>
        <begin position="141"/>
        <end position="167"/>
    </location>
</feature>
<comment type="caution">
    <text evidence="3">The sequence shown here is derived from an EMBL/GenBank/DDBJ whole genome shotgun (WGS) entry which is preliminary data.</text>
</comment>
<feature type="compositionally biased region" description="Polar residues" evidence="1">
    <location>
        <begin position="232"/>
        <end position="261"/>
    </location>
</feature>
<evidence type="ECO:0000313" key="3">
    <source>
        <dbReference type="EMBL" id="CAG8794807.1"/>
    </source>
</evidence>
<dbReference type="Gene3D" id="1.10.720.30">
    <property type="entry name" value="SAP domain"/>
    <property type="match status" value="1"/>
</dbReference>
<dbReference type="OrthoDB" id="2445199at2759"/>
<accession>A0A9N9JSA5</accession>
<reference evidence="3" key="1">
    <citation type="submission" date="2021-06" db="EMBL/GenBank/DDBJ databases">
        <authorList>
            <person name="Kallberg Y."/>
            <person name="Tangrot J."/>
            <person name="Rosling A."/>
        </authorList>
    </citation>
    <scope>NUCLEOTIDE SEQUENCE</scope>
    <source>
        <strain evidence="3">FL966</strain>
    </source>
</reference>